<protein>
    <submittedName>
        <fullName evidence="2">Uncharacterized protein</fullName>
    </submittedName>
</protein>
<feature type="region of interest" description="Disordered" evidence="1">
    <location>
        <begin position="185"/>
        <end position="204"/>
    </location>
</feature>
<reference evidence="2" key="1">
    <citation type="journal article" date="2023" name="Science">
        <title>Genome structures resolve the early diversification of teleost fishes.</title>
        <authorList>
            <person name="Parey E."/>
            <person name="Louis A."/>
            <person name="Montfort J."/>
            <person name="Bouchez O."/>
            <person name="Roques C."/>
            <person name="Iampietro C."/>
            <person name="Lluch J."/>
            <person name="Castinel A."/>
            <person name="Donnadieu C."/>
            <person name="Desvignes T."/>
            <person name="Floi Bucao C."/>
            <person name="Jouanno E."/>
            <person name="Wen M."/>
            <person name="Mejri S."/>
            <person name="Dirks R."/>
            <person name="Jansen H."/>
            <person name="Henkel C."/>
            <person name="Chen W.J."/>
            <person name="Zahm M."/>
            <person name="Cabau C."/>
            <person name="Klopp C."/>
            <person name="Thompson A.W."/>
            <person name="Robinson-Rechavi M."/>
            <person name="Braasch I."/>
            <person name="Lecointre G."/>
            <person name="Bobe J."/>
            <person name="Postlethwait J.H."/>
            <person name="Berthelot C."/>
            <person name="Roest Crollius H."/>
            <person name="Guiguen Y."/>
        </authorList>
    </citation>
    <scope>NUCLEOTIDE SEQUENCE</scope>
    <source>
        <strain evidence="2">WJC10195</strain>
    </source>
</reference>
<feature type="compositionally biased region" description="Pro residues" evidence="1">
    <location>
        <begin position="43"/>
        <end position="56"/>
    </location>
</feature>
<evidence type="ECO:0000313" key="3">
    <source>
        <dbReference type="Proteomes" id="UP001152622"/>
    </source>
</evidence>
<gene>
    <name evidence="2" type="ORF">SKAU_G00088880</name>
</gene>
<evidence type="ECO:0000256" key="1">
    <source>
        <dbReference type="SAM" id="MobiDB-lite"/>
    </source>
</evidence>
<comment type="caution">
    <text evidence="2">The sequence shown here is derived from an EMBL/GenBank/DDBJ whole genome shotgun (WGS) entry which is preliminary data.</text>
</comment>
<sequence>MAKAERGGFRKILRPLPSLLGHGLRIQSQGGMAWSEGPWRPLIAPPSKPTPSPPHKQPGRFSLCQLTAMLRRRSIIITCGRSRLPSHPGPFPVQNARSRPPRPLVNAGAAPAGEGLISASGRPGGAGWGRGGCRRRGAVIDAGDRRNKNANGGTAETNPPGLTFISRDNTACPCTDTAACARAAARMRRSGKHKTKDRAGRSLR</sequence>
<keyword evidence="3" id="KW-1185">Reference proteome</keyword>
<dbReference type="EMBL" id="JAINUF010000003">
    <property type="protein sequence ID" value="KAJ8368860.1"/>
    <property type="molecule type" value="Genomic_DNA"/>
</dbReference>
<dbReference type="AlphaFoldDB" id="A0A9Q1FX54"/>
<feature type="compositionally biased region" description="Gly residues" evidence="1">
    <location>
        <begin position="122"/>
        <end position="131"/>
    </location>
</feature>
<feature type="compositionally biased region" description="Basic residues" evidence="1">
    <location>
        <begin position="185"/>
        <end position="196"/>
    </location>
</feature>
<dbReference type="Proteomes" id="UP001152622">
    <property type="component" value="Chromosome 3"/>
</dbReference>
<name>A0A9Q1FX54_SYNKA</name>
<feature type="region of interest" description="Disordered" evidence="1">
    <location>
        <begin position="37"/>
        <end position="60"/>
    </location>
</feature>
<evidence type="ECO:0000313" key="2">
    <source>
        <dbReference type="EMBL" id="KAJ8368860.1"/>
    </source>
</evidence>
<feature type="region of interest" description="Disordered" evidence="1">
    <location>
        <begin position="87"/>
        <end position="162"/>
    </location>
</feature>
<accession>A0A9Q1FX54</accession>
<organism evidence="2 3">
    <name type="scientific">Synaphobranchus kaupii</name>
    <name type="common">Kaup's arrowtooth eel</name>
    <dbReference type="NCBI Taxonomy" id="118154"/>
    <lineage>
        <taxon>Eukaryota</taxon>
        <taxon>Metazoa</taxon>
        <taxon>Chordata</taxon>
        <taxon>Craniata</taxon>
        <taxon>Vertebrata</taxon>
        <taxon>Euteleostomi</taxon>
        <taxon>Actinopterygii</taxon>
        <taxon>Neopterygii</taxon>
        <taxon>Teleostei</taxon>
        <taxon>Anguilliformes</taxon>
        <taxon>Synaphobranchidae</taxon>
        <taxon>Synaphobranchus</taxon>
    </lineage>
</organism>
<proteinExistence type="predicted"/>